<dbReference type="Pfam" id="PF13679">
    <property type="entry name" value="Methyltransf_32"/>
    <property type="match status" value="1"/>
</dbReference>
<gene>
    <name evidence="2" type="ORF">B7P43_G16810</name>
</gene>
<dbReference type="GO" id="GO:0005737">
    <property type="term" value="C:cytoplasm"/>
    <property type="evidence" value="ECO:0007669"/>
    <property type="project" value="TreeGrafter"/>
</dbReference>
<dbReference type="EMBL" id="NEVH01003014">
    <property type="protein sequence ID" value="PNF40787.1"/>
    <property type="molecule type" value="Genomic_DNA"/>
</dbReference>
<dbReference type="PANTHER" id="PTHR13369:SF0">
    <property type="entry name" value="GLUTATHIONE S-TRANSFERASE C-TERMINAL DOMAIN-CONTAINING PROTEIN"/>
    <property type="match status" value="1"/>
</dbReference>
<dbReference type="STRING" id="105785.A0A2J7RIY6"/>
<evidence type="ECO:0000313" key="3">
    <source>
        <dbReference type="Proteomes" id="UP000235965"/>
    </source>
</evidence>
<evidence type="ECO:0000259" key="1">
    <source>
        <dbReference type="Pfam" id="PF13679"/>
    </source>
</evidence>
<dbReference type="InParanoid" id="A0A2J7RIY6"/>
<proteinExistence type="predicted"/>
<dbReference type="PANTHER" id="PTHR13369">
    <property type="match status" value="1"/>
</dbReference>
<name>A0A2J7RIY6_9NEOP</name>
<evidence type="ECO:0000313" key="2">
    <source>
        <dbReference type="EMBL" id="PNF40786.1"/>
    </source>
</evidence>
<dbReference type="Proteomes" id="UP000235965">
    <property type="component" value="Unassembled WGS sequence"/>
</dbReference>
<reference evidence="2 3" key="1">
    <citation type="submission" date="2017-12" db="EMBL/GenBank/DDBJ databases">
        <title>Hemimetabolous genomes reveal molecular basis of termite eusociality.</title>
        <authorList>
            <person name="Harrison M.C."/>
            <person name="Jongepier E."/>
            <person name="Robertson H.M."/>
            <person name="Arning N."/>
            <person name="Bitard-Feildel T."/>
            <person name="Chao H."/>
            <person name="Childers C.P."/>
            <person name="Dinh H."/>
            <person name="Doddapaneni H."/>
            <person name="Dugan S."/>
            <person name="Gowin J."/>
            <person name="Greiner C."/>
            <person name="Han Y."/>
            <person name="Hu H."/>
            <person name="Hughes D.S.T."/>
            <person name="Huylmans A.-K."/>
            <person name="Kemena C."/>
            <person name="Kremer L.P.M."/>
            <person name="Lee S.L."/>
            <person name="Lopez-Ezquerra A."/>
            <person name="Mallet L."/>
            <person name="Monroy-Kuhn J.M."/>
            <person name="Moser A."/>
            <person name="Murali S.C."/>
            <person name="Muzny D.M."/>
            <person name="Otani S."/>
            <person name="Piulachs M.-D."/>
            <person name="Poelchau M."/>
            <person name="Qu J."/>
            <person name="Schaub F."/>
            <person name="Wada-Katsumata A."/>
            <person name="Worley K.C."/>
            <person name="Xie Q."/>
            <person name="Ylla G."/>
            <person name="Poulsen M."/>
            <person name="Gibbs R.A."/>
            <person name="Schal C."/>
            <person name="Richards S."/>
            <person name="Belles X."/>
            <person name="Korb J."/>
            <person name="Bornberg-Bauer E."/>
        </authorList>
    </citation>
    <scope>NUCLEOTIDE SEQUENCE [LARGE SCALE GENOMIC DNA]</scope>
    <source>
        <tissue evidence="2">Whole body</tissue>
    </source>
</reference>
<dbReference type="Gene3D" id="3.40.50.150">
    <property type="entry name" value="Vaccinia Virus protein VP39"/>
    <property type="match status" value="1"/>
</dbReference>
<sequence length="590" mass="66683">MDELYLQILSEPVGGFAAVPLDTLITLFTLKYCRQSENYLIFVLKPGHKPSFNVKIRGFTFELIKEKDIADIVRTCQLPIMLVGDGTTCVAGLCAVLRRVVKSAVMQISGHRCRSLLGFRQGCLMACAEFSVWTRFCEVDIINTVRNFMCKDFLPNSVTLPEDVARFEIHMGQPLRIHNVHKRNQDYINSKGVTCLKSKNMTQNMTEGKHIEGGQNLEIELEHCFAEGPVMTLADIIIFPCMHIILQIVRNVYLQSYIPLTMQWYERVKVQDGVEEAIGIIRDIPNKIVDDLYVKYILPDVPKQSLYKSDPKRYKPRNRIFTRQEDVESSLKVVGELGIIVEWQQYPFGCELEFDWGAIPYDAHPEGGQLPAFRMERKGQQLENLVKAVLKVAKPGHTIVDFCSGSGHLGIILAYLLPRCRIILLENKEESLARACHRVVKLKLTNVTFCQCNLDYFCGEFDVGVSLHACGVATDLVIQRCISQNAVFICCPCCYGSVQNNHILTYPRSKVFRDSALSLHEYLVLGHSADQTHDEHNAKTDQGKTCMGIIDTDRCLQAKEAGYAVTLAKLIPETCTPKNNLLVGIPQNWQ</sequence>
<dbReference type="InterPro" id="IPR029063">
    <property type="entry name" value="SAM-dependent_MTases_sf"/>
</dbReference>
<dbReference type="SUPFAM" id="SSF53335">
    <property type="entry name" value="S-adenosyl-L-methionine-dependent methyltransferases"/>
    <property type="match status" value="1"/>
</dbReference>
<dbReference type="AlphaFoldDB" id="A0A2J7RIY6"/>
<dbReference type="GO" id="GO:0016740">
    <property type="term" value="F:transferase activity"/>
    <property type="evidence" value="ECO:0007669"/>
    <property type="project" value="UniProtKB-KW"/>
</dbReference>
<dbReference type="FunFam" id="3.40.50.150:FF:000725">
    <property type="entry name" value="Glutathione S-transferase, C-terminal domain-containing"/>
    <property type="match status" value="1"/>
</dbReference>
<dbReference type="EMBL" id="NEVH01003014">
    <property type="protein sequence ID" value="PNF40786.1"/>
    <property type="molecule type" value="Genomic_DNA"/>
</dbReference>
<dbReference type="InterPro" id="IPR025714">
    <property type="entry name" value="Methyltranfer_dom"/>
</dbReference>
<feature type="domain" description="Methyltransferase" evidence="1">
    <location>
        <begin position="380"/>
        <end position="500"/>
    </location>
</feature>
<dbReference type="OrthoDB" id="206598at2759"/>
<protein>
    <submittedName>
        <fullName evidence="2">Putative glutathione S-transferase C-terminal domain-containing protein</fullName>
    </submittedName>
</protein>
<dbReference type="FunCoup" id="A0A2J7RIY6">
    <property type="interactions" value="1612"/>
</dbReference>
<keyword evidence="2" id="KW-0808">Transferase</keyword>
<accession>A0A2J7RIY6</accession>
<keyword evidence="3" id="KW-1185">Reference proteome</keyword>
<organism evidence="2 3">
    <name type="scientific">Cryptotermes secundus</name>
    <dbReference type="NCBI Taxonomy" id="105785"/>
    <lineage>
        <taxon>Eukaryota</taxon>
        <taxon>Metazoa</taxon>
        <taxon>Ecdysozoa</taxon>
        <taxon>Arthropoda</taxon>
        <taxon>Hexapoda</taxon>
        <taxon>Insecta</taxon>
        <taxon>Pterygota</taxon>
        <taxon>Neoptera</taxon>
        <taxon>Polyneoptera</taxon>
        <taxon>Dictyoptera</taxon>
        <taxon>Blattodea</taxon>
        <taxon>Blattoidea</taxon>
        <taxon>Termitoidae</taxon>
        <taxon>Kalotermitidae</taxon>
        <taxon>Cryptotermitinae</taxon>
        <taxon>Cryptotermes</taxon>
    </lineage>
</organism>
<comment type="caution">
    <text evidence="2">The sequence shown here is derived from an EMBL/GenBank/DDBJ whole genome shotgun (WGS) entry which is preliminary data.</text>
</comment>